<gene>
    <name evidence="2" type="ORF">U732_1004</name>
</gene>
<name>A0A0C1TWK2_9CLOT</name>
<dbReference type="Proteomes" id="UP000031366">
    <property type="component" value="Unassembled WGS sequence"/>
</dbReference>
<keyword evidence="1" id="KW-0472">Membrane</keyword>
<evidence type="ECO:0000313" key="3">
    <source>
        <dbReference type="Proteomes" id="UP000031366"/>
    </source>
</evidence>
<organism evidence="2 3">
    <name type="scientific">Clostridium argentinense CDC 2741</name>
    <dbReference type="NCBI Taxonomy" id="1418104"/>
    <lineage>
        <taxon>Bacteria</taxon>
        <taxon>Bacillati</taxon>
        <taxon>Bacillota</taxon>
        <taxon>Clostridia</taxon>
        <taxon>Eubacteriales</taxon>
        <taxon>Clostridiaceae</taxon>
        <taxon>Clostridium</taxon>
    </lineage>
</organism>
<keyword evidence="1" id="KW-1133">Transmembrane helix</keyword>
<reference evidence="2 3" key="1">
    <citation type="journal article" date="2015" name="Infect. Genet. Evol.">
        <title>Genomic sequences of six botulinum neurotoxin-producing strains representing three clostridial species illustrate the mobility and diversity of botulinum neurotoxin genes.</title>
        <authorList>
            <person name="Smith T.J."/>
            <person name="Hill K.K."/>
            <person name="Xie G."/>
            <person name="Foley B.T."/>
            <person name="Williamson C.H."/>
            <person name="Foster J.T."/>
            <person name="Johnson S.L."/>
            <person name="Chertkov O."/>
            <person name="Teshima H."/>
            <person name="Gibbons H.S."/>
            <person name="Johnsky L.A."/>
            <person name="Karavis M.A."/>
            <person name="Smith L.A."/>
        </authorList>
    </citation>
    <scope>NUCLEOTIDE SEQUENCE [LARGE SCALE GENOMIC DNA]</scope>
    <source>
        <strain evidence="2 3">CDC 2741</strain>
    </source>
</reference>
<feature type="transmembrane region" description="Helical" evidence="1">
    <location>
        <begin position="7"/>
        <end position="28"/>
    </location>
</feature>
<proteinExistence type="predicted"/>
<dbReference type="AlphaFoldDB" id="A0A0C1TWK2"/>
<comment type="caution">
    <text evidence="2">The sequence shown here is derived from an EMBL/GenBank/DDBJ whole genome shotgun (WGS) entry which is preliminary data.</text>
</comment>
<keyword evidence="3" id="KW-1185">Reference proteome</keyword>
<dbReference type="STRING" id="29341.RSJ17_07795"/>
<accession>A0A0C1TWK2</accession>
<dbReference type="RefSeq" id="WP_039637205.1">
    <property type="nucleotide sequence ID" value="NZ_AYSO01000020.1"/>
</dbReference>
<protein>
    <submittedName>
        <fullName evidence="2">Uncharacterized protein</fullName>
    </submittedName>
</protein>
<dbReference type="OrthoDB" id="2081843at2"/>
<dbReference type="EMBL" id="AYSO01000020">
    <property type="protein sequence ID" value="KIE45084.1"/>
    <property type="molecule type" value="Genomic_DNA"/>
</dbReference>
<evidence type="ECO:0000313" key="2">
    <source>
        <dbReference type="EMBL" id="KIE45084.1"/>
    </source>
</evidence>
<sequence>MDNIKKAIMFAVGILITVGIIAMGLSFYGKANNMTKSADTSLNDITQTISNSKYTEYDGTTVSGTQAINAIRLYAANNFTVSVSTKKTTTSYNSATSYNITDISKSDYIEPTGKFKSELEKTDNDTVNKIKLTQQ</sequence>
<evidence type="ECO:0000256" key="1">
    <source>
        <dbReference type="SAM" id="Phobius"/>
    </source>
</evidence>
<keyword evidence="1" id="KW-0812">Transmembrane</keyword>